<feature type="transmembrane region" description="Helical" evidence="1">
    <location>
        <begin position="51"/>
        <end position="69"/>
    </location>
</feature>
<evidence type="ECO:0000313" key="2">
    <source>
        <dbReference type="EMBL" id="WCG37897.1"/>
    </source>
</evidence>
<organism evidence="2 3">
    <name type="scientific">Aerococcus urinaeequi</name>
    <dbReference type="NCBI Taxonomy" id="51665"/>
    <lineage>
        <taxon>Bacteria</taxon>
        <taxon>Bacillati</taxon>
        <taxon>Bacillota</taxon>
        <taxon>Bacilli</taxon>
        <taxon>Lactobacillales</taxon>
        <taxon>Aerococcaceae</taxon>
        <taxon>Aerococcus</taxon>
    </lineage>
</organism>
<gene>
    <name evidence="2" type="ORF">PML80_00625</name>
</gene>
<proteinExistence type="predicted"/>
<evidence type="ECO:0000256" key="1">
    <source>
        <dbReference type="SAM" id="Phobius"/>
    </source>
</evidence>
<dbReference type="Proteomes" id="UP001179483">
    <property type="component" value="Chromosome"/>
</dbReference>
<reference evidence="2" key="1">
    <citation type="submission" date="2023-01" db="EMBL/GenBank/DDBJ databases">
        <title>Oxazolidinone resistance genes in florfenicol resistant enterococci from beef cattle and veal calves at slaughter.</title>
        <authorList>
            <person name="Biggel M."/>
        </authorList>
    </citation>
    <scope>NUCLEOTIDE SEQUENCE</scope>
    <source>
        <strain evidence="2">K79-1</strain>
    </source>
</reference>
<name>A0AAE9XK36_9LACT</name>
<dbReference type="SUPFAM" id="SSF81665">
    <property type="entry name" value="Calcium ATPase, transmembrane domain M"/>
    <property type="match status" value="1"/>
</dbReference>
<dbReference type="AlphaFoldDB" id="A0AAE9XK36"/>
<keyword evidence="1" id="KW-0812">Transmembrane</keyword>
<feature type="transmembrane region" description="Helical" evidence="1">
    <location>
        <begin position="81"/>
        <end position="106"/>
    </location>
</feature>
<sequence length="130" mass="14124">MLLVGAYSNMAVIAIIILNIVIGIVQEIIARDLVSKLTILSNKPVKVVRNGQKVIVPLGILLFLQSFFLRSDTVEVAVIKSVSALIVMLPKGLVLLISLALSTAVLKLGRKNVLVQNMYAVEALAQRMNF</sequence>
<evidence type="ECO:0000313" key="3">
    <source>
        <dbReference type="Proteomes" id="UP001179483"/>
    </source>
</evidence>
<keyword evidence="1" id="KW-1133">Transmembrane helix</keyword>
<protein>
    <submittedName>
        <fullName evidence="2">Uncharacterized protein</fullName>
    </submittedName>
</protein>
<keyword evidence="1" id="KW-0472">Membrane</keyword>
<dbReference type="RefSeq" id="WP_271736011.1">
    <property type="nucleotide sequence ID" value="NZ_CP116590.1"/>
</dbReference>
<accession>A0AAE9XK36</accession>
<dbReference type="Gene3D" id="1.20.1110.10">
    <property type="entry name" value="Calcium-transporting ATPase, transmembrane domain"/>
    <property type="match status" value="1"/>
</dbReference>
<dbReference type="InterPro" id="IPR023298">
    <property type="entry name" value="ATPase_P-typ_TM_dom_sf"/>
</dbReference>
<feature type="transmembrane region" description="Helical" evidence="1">
    <location>
        <begin position="6"/>
        <end position="30"/>
    </location>
</feature>
<dbReference type="EMBL" id="CP116590">
    <property type="protein sequence ID" value="WCG37897.1"/>
    <property type="molecule type" value="Genomic_DNA"/>
</dbReference>